<dbReference type="PANTHER" id="PTHR48249:SF3">
    <property type="entry name" value="MEDIATOR OF RNA POLYMERASE II TRANSCRIPTION SUBUNIT 13"/>
    <property type="match status" value="1"/>
</dbReference>
<protein>
    <recommendedName>
        <fullName evidence="3 9">Mediator of RNA polymerase II transcription subunit 13</fullName>
    </recommendedName>
</protein>
<gene>
    <name evidence="11" type="ORF">SSLN_LOCUS6142</name>
</gene>
<evidence type="ECO:0000313" key="12">
    <source>
        <dbReference type="Proteomes" id="UP000275846"/>
    </source>
</evidence>
<keyword evidence="6 9" id="KW-0010">Activator</keyword>
<evidence type="ECO:0000256" key="9">
    <source>
        <dbReference type="RuleBase" id="RU364134"/>
    </source>
</evidence>
<evidence type="ECO:0000259" key="10">
    <source>
        <dbReference type="Pfam" id="PF06333"/>
    </source>
</evidence>
<dbReference type="GO" id="GO:0003713">
    <property type="term" value="F:transcription coactivator activity"/>
    <property type="evidence" value="ECO:0007669"/>
    <property type="project" value="TreeGrafter"/>
</dbReference>
<dbReference type="GO" id="GO:0045944">
    <property type="term" value="P:positive regulation of transcription by RNA polymerase II"/>
    <property type="evidence" value="ECO:0007669"/>
    <property type="project" value="TreeGrafter"/>
</dbReference>
<reference evidence="11 12" key="2">
    <citation type="submission" date="2018-11" db="EMBL/GenBank/DDBJ databases">
        <authorList>
            <consortium name="Pathogen Informatics"/>
        </authorList>
    </citation>
    <scope>NUCLEOTIDE SEQUENCE [LARGE SCALE GENOMIC DNA]</scope>
    <source>
        <strain evidence="11 12">NST_G2</strain>
    </source>
</reference>
<comment type="subcellular location">
    <subcellularLocation>
        <location evidence="1 9">Nucleus</location>
    </subcellularLocation>
</comment>
<dbReference type="Proteomes" id="UP000275846">
    <property type="component" value="Unassembled WGS sequence"/>
</dbReference>
<sequence length="232" mass="26090">RRIIHKLFGQIASRNPRFFSCCGQGSFENKFFFLREKSNPYNRNRTVLYLNTRKTSTALNNDFRQNLDVYSRENNRHSGFYCNIHVYAIHFSPLSLPSLMQQPLAMGYYISTAPTGPMPAWFWSACRQTSQSNPVCLKSALHLHLSLVGNDDAVTTDTAVSSGVAGSADGGRGYAGHLLDSTVTCDVLRFVLESYNSLSWLTYDPVTNDRRSCLPFHILALAQLSQATRIFT</sequence>
<evidence type="ECO:0000256" key="2">
    <source>
        <dbReference type="ARBA" id="ARBA00009354"/>
    </source>
</evidence>
<evidence type="ECO:0000256" key="4">
    <source>
        <dbReference type="ARBA" id="ARBA00022491"/>
    </source>
</evidence>
<dbReference type="STRING" id="70667.A0A183SPJ4"/>
<evidence type="ECO:0000256" key="5">
    <source>
        <dbReference type="ARBA" id="ARBA00023015"/>
    </source>
</evidence>
<dbReference type="WBParaSite" id="SSLN_0000633901-mRNA-1">
    <property type="protein sequence ID" value="SSLN_0000633901-mRNA-1"/>
    <property type="gene ID" value="SSLN_0000633901"/>
</dbReference>
<feature type="domain" description="Mediator complex subunit Med13 C-terminal" evidence="10">
    <location>
        <begin position="76"/>
        <end position="221"/>
    </location>
</feature>
<evidence type="ECO:0000256" key="3">
    <source>
        <dbReference type="ARBA" id="ARBA00019618"/>
    </source>
</evidence>
<evidence type="ECO:0000313" key="13">
    <source>
        <dbReference type="WBParaSite" id="SSLN_0000633901-mRNA-1"/>
    </source>
</evidence>
<keyword evidence="7 9" id="KW-0804">Transcription</keyword>
<comment type="similarity">
    <text evidence="2 9">Belongs to the Mediator complex subunit 13 family.</text>
</comment>
<accession>A0A183SPJ4</accession>
<organism evidence="13">
    <name type="scientific">Schistocephalus solidus</name>
    <name type="common">Tapeworm</name>
    <dbReference type="NCBI Taxonomy" id="70667"/>
    <lineage>
        <taxon>Eukaryota</taxon>
        <taxon>Metazoa</taxon>
        <taxon>Spiralia</taxon>
        <taxon>Lophotrochozoa</taxon>
        <taxon>Platyhelminthes</taxon>
        <taxon>Cestoda</taxon>
        <taxon>Eucestoda</taxon>
        <taxon>Diphyllobothriidea</taxon>
        <taxon>Diphyllobothriidae</taxon>
        <taxon>Schistocephalus</taxon>
    </lineage>
</organism>
<dbReference type="OrthoDB" id="103819at2759"/>
<keyword evidence="8 9" id="KW-0539">Nucleus</keyword>
<dbReference type="GO" id="GO:0016592">
    <property type="term" value="C:mediator complex"/>
    <property type="evidence" value="ECO:0007669"/>
    <property type="project" value="InterPro"/>
</dbReference>
<proteinExistence type="inferred from homology"/>
<reference evidence="13" key="1">
    <citation type="submission" date="2016-06" db="UniProtKB">
        <authorList>
            <consortium name="WormBaseParasite"/>
        </authorList>
    </citation>
    <scope>IDENTIFICATION</scope>
</reference>
<comment type="function">
    <text evidence="9">Component of the Mediator complex, a coactivator involved in regulated transcription of nearly all RNA polymerase II-dependent genes. Mediator functions as a bridge to convey information from gene-specific regulatory proteins to the basal RNA polymerase II transcription machinery. Mediator is recruited to promoters by direct interactions with regulatory proteins and serves as a scaffold for the assembly of a functional preinitiation complex with RNA polymerase II and the general transcription factors.</text>
</comment>
<keyword evidence="4 9" id="KW-0678">Repressor</keyword>
<evidence type="ECO:0000256" key="6">
    <source>
        <dbReference type="ARBA" id="ARBA00023159"/>
    </source>
</evidence>
<keyword evidence="12" id="KW-1185">Reference proteome</keyword>
<dbReference type="EMBL" id="UYSU01033558">
    <property type="protein sequence ID" value="VDL92527.1"/>
    <property type="molecule type" value="Genomic_DNA"/>
</dbReference>
<dbReference type="InterPro" id="IPR051139">
    <property type="entry name" value="Mediator_complx_sub13"/>
</dbReference>
<dbReference type="PANTHER" id="PTHR48249">
    <property type="entry name" value="MEDIATOR OF RNA POLYMERASE II TRANSCRIPTION SUBUNIT 13"/>
    <property type="match status" value="1"/>
</dbReference>
<evidence type="ECO:0000256" key="1">
    <source>
        <dbReference type="ARBA" id="ARBA00004123"/>
    </source>
</evidence>
<evidence type="ECO:0000256" key="7">
    <source>
        <dbReference type="ARBA" id="ARBA00023163"/>
    </source>
</evidence>
<name>A0A183SPJ4_SCHSO</name>
<evidence type="ECO:0000313" key="11">
    <source>
        <dbReference type="EMBL" id="VDL92527.1"/>
    </source>
</evidence>
<keyword evidence="5 9" id="KW-0805">Transcription regulation</keyword>
<dbReference type="AlphaFoldDB" id="A0A183SPJ4"/>
<dbReference type="Pfam" id="PF06333">
    <property type="entry name" value="Med13_C"/>
    <property type="match status" value="1"/>
</dbReference>
<dbReference type="InterPro" id="IPR009401">
    <property type="entry name" value="Med13_C"/>
</dbReference>
<evidence type="ECO:0000256" key="8">
    <source>
        <dbReference type="ARBA" id="ARBA00023242"/>
    </source>
</evidence>
<comment type="subunit">
    <text evidence="9">Component of the Mediator complex.</text>
</comment>